<keyword evidence="4" id="KW-0594">Phospholipid biosynthesis</keyword>
<dbReference type="STRING" id="747725.A0A168JDN3"/>
<dbReference type="Proteomes" id="UP000077051">
    <property type="component" value="Unassembled WGS sequence"/>
</dbReference>
<gene>
    <name evidence="7" type="ORF">MUCCIDRAFT_156700</name>
</gene>
<keyword evidence="4" id="KW-0443">Lipid metabolism</keyword>
<keyword evidence="2 4" id="KW-0808">Transferase</keyword>
<name>A0A168JDN3_MUCCL</name>
<keyword evidence="5" id="KW-0472">Membrane</keyword>
<proteinExistence type="inferred from homology"/>
<organism evidence="7 8">
    <name type="scientific">Mucor lusitanicus CBS 277.49</name>
    <dbReference type="NCBI Taxonomy" id="747725"/>
    <lineage>
        <taxon>Eukaryota</taxon>
        <taxon>Fungi</taxon>
        <taxon>Fungi incertae sedis</taxon>
        <taxon>Mucoromycota</taxon>
        <taxon>Mucoromycotina</taxon>
        <taxon>Mucoromycetes</taxon>
        <taxon>Mucorales</taxon>
        <taxon>Mucorineae</taxon>
        <taxon>Mucoraceae</taxon>
        <taxon>Mucor</taxon>
    </lineage>
</organism>
<evidence type="ECO:0000256" key="3">
    <source>
        <dbReference type="ARBA" id="ARBA00023315"/>
    </source>
</evidence>
<feature type="transmembrane region" description="Helical" evidence="5">
    <location>
        <begin position="41"/>
        <end position="63"/>
    </location>
</feature>
<dbReference type="OrthoDB" id="202234at2759"/>
<evidence type="ECO:0000256" key="5">
    <source>
        <dbReference type="SAM" id="Phobius"/>
    </source>
</evidence>
<dbReference type="SMART" id="SM00563">
    <property type="entry name" value="PlsC"/>
    <property type="match status" value="1"/>
</dbReference>
<keyword evidence="3 4" id="KW-0012">Acyltransferase</keyword>
<keyword evidence="4" id="KW-0444">Lipid biosynthesis</keyword>
<evidence type="ECO:0000313" key="8">
    <source>
        <dbReference type="Proteomes" id="UP000077051"/>
    </source>
</evidence>
<evidence type="ECO:0000256" key="1">
    <source>
        <dbReference type="ARBA" id="ARBA00008655"/>
    </source>
</evidence>
<dbReference type="EMBL" id="AMYB01000006">
    <property type="protein sequence ID" value="OAD01055.1"/>
    <property type="molecule type" value="Genomic_DNA"/>
</dbReference>
<dbReference type="PANTHER" id="PTHR10434:SF11">
    <property type="entry name" value="1-ACYL-SN-GLYCEROL-3-PHOSPHATE ACYLTRANSFERASE"/>
    <property type="match status" value="1"/>
</dbReference>
<protein>
    <recommendedName>
        <fullName evidence="4">1-acyl-sn-glycerol-3-phosphate acyltransferase</fullName>
        <ecNumber evidence="4">2.3.1.51</ecNumber>
    </recommendedName>
</protein>
<dbReference type="GO" id="GO:0003841">
    <property type="term" value="F:1-acylglycerol-3-phosphate O-acyltransferase activity"/>
    <property type="evidence" value="ECO:0007669"/>
    <property type="project" value="UniProtKB-UniRule"/>
</dbReference>
<sequence length="286" mass="32210">MKEGEAATTSLHLSWSVIIMSVLSFLVVYRKYGGFYYRSIMSTLCLLVMAIYGMCVSIVLPIFGKTHLINYSVARGYYMLGGFFCGLKVEAEGEENLHKVKGPVIYVCNHQSSLDVMLMGRVYPKNTAIVAKKQLKYYPFLGWFMTLSNAIFLDRKNRDSAVKEARNAALDIHRKNTNVWIFPEGTRGHEAEITLLPFKKGAFYMAVQAGVPIVPVVISNYYDLYSAKEKRFEAGTLRCRVLPPISTEGVAEDSADIEKLANKCRDEMLATLKEITPARQVKNKSQ</sequence>
<keyword evidence="4" id="KW-1208">Phospholipid metabolism</keyword>
<dbReference type="Pfam" id="PF01553">
    <property type="entry name" value="Acyltransferase"/>
    <property type="match status" value="1"/>
</dbReference>
<dbReference type="InterPro" id="IPR004552">
    <property type="entry name" value="AGP_acyltrans"/>
</dbReference>
<dbReference type="InterPro" id="IPR002123">
    <property type="entry name" value="Plipid/glycerol_acylTrfase"/>
</dbReference>
<evidence type="ECO:0000313" key="7">
    <source>
        <dbReference type="EMBL" id="OAD01055.1"/>
    </source>
</evidence>
<reference evidence="7 8" key="1">
    <citation type="submission" date="2015-06" db="EMBL/GenBank/DDBJ databases">
        <title>Expansion of signal transduction pathways in fungi by whole-genome duplication.</title>
        <authorList>
            <consortium name="DOE Joint Genome Institute"/>
            <person name="Corrochano L.M."/>
            <person name="Kuo A."/>
            <person name="Marcet-Houben M."/>
            <person name="Polaino S."/>
            <person name="Salamov A."/>
            <person name="Villalobos J.M."/>
            <person name="Alvarez M.I."/>
            <person name="Avalos J."/>
            <person name="Benito E.P."/>
            <person name="Benoit I."/>
            <person name="Burger G."/>
            <person name="Camino L.P."/>
            <person name="Canovas D."/>
            <person name="Cerda-Olmedo E."/>
            <person name="Cheng J.-F."/>
            <person name="Dominguez A."/>
            <person name="Elias M."/>
            <person name="Eslava A.P."/>
            <person name="Glaser F."/>
            <person name="Grimwood J."/>
            <person name="Gutierrez G."/>
            <person name="Heitman J."/>
            <person name="Henrissat B."/>
            <person name="Iturriaga E.A."/>
            <person name="Lang B.F."/>
            <person name="Lavin J.L."/>
            <person name="Lee S."/>
            <person name="Li W."/>
            <person name="Lindquist E."/>
            <person name="Lopez-Garcia S."/>
            <person name="Luque E.M."/>
            <person name="Marcos A.T."/>
            <person name="Martin J."/>
            <person name="Mccluskey K."/>
            <person name="Medina H.R."/>
            <person name="Miralles-Duran A."/>
            <person name="Miyazaki A."/>
            <person name="Munoz-Torres E."/>
            <person name="Oguiza J.A."/>
            <person name="Ohm R."/>
            <person name="Olmedo M."/>
            <person name="Orejas M."/>
            <person name="Ortiz-Castellanos L."/>
            <person name="Pisabarro A.G."/>
            <person name="Rodriguez-Romero J."/>
            <person name="Ruiz-Herrera J."/>
            <person name="Ruiz-Vazquez R."/>
            <person name="Sanz C."/>
            <person name="Schackwitz W."/>
            <person name="Schmutz J."/>
            <person name="Shahriari M."/>
            <person name="Shelest E."/>
            <person name="Silva-Franco F."/>
            <person name="Soanes D."/>
            <person name="Syed K."/>
            <person name="Tagua V.G."/>
            <person name="Talbot N.J."/>
            <person name="Thon M."/>
            <person name="De Vries R.P."/>
            <person name="Wiebenga A."/>
            <person name="Yadav J.S."/>
            <person name="Braun E.L."/>
            <person name="Baker S."/>
            <person name="Garre V."/>
            <person name="Horwitz B."/>
            <person name="Torres-Martinez S."/>
            <person name="Idnurm A."/>
            <person name="Herrera-Estrella A."/>
            <person name="Gabaldon T."/>
            <person name="Grigoriev I.V."/>
        </authorList>
    </citation>
    <scope>NUCLEOTIDE SEQUENCE [LARGE SCALE GENOMIC DNA]</scope>
    <source>
        <strain evidence="7 8">CBS 277.49</strain>
    </source>
</reference>
<dbReference type="VEuPathDB" id="FungiDB:MUCCIDRAFT_156700"/>
<keyword evidence="5" id="KW-1133">Transmembrane helix</keyword>
<comment type="caution">
    <text evidence="7">The sequence shown here is derived from an EMBL/GenBank/DDBJ whole genome shotgun (WGS) entry which is preliminary data.</text>
</comment>
<keyword evidence="5" id="KW-0812">Transmembrane</keyword>
<evidence type="ECO:0000259" key="6">
    <source>
        <dbReference type="SMART" id="SM00563"/>
    </source>
</evidence>
<dbReference type="GO" id="GO:0006654">
    <property type="term" value="P:phosphatidic acid biosynthetic process"/>
    <property type="evidence" value="ECO:0007669"/>
    <property type="project" value="TreeGrafter"/>
</dbReference>
<feature type="domain" description="Phospholipid/glycerol acyltransferase" evidence="6">
    <location>
        <begin position="104"/>
        <end position="221"/>
    </location>
</feature>
<dbReference type="GO" id="GO:0005783">
    <property type="term" value="C:endoplasmic reticulum"/>
    <property type="evidence" value="ECO:0007669"/>
    <property type="project" value="TreeGrafter"/>
</dbReference>
<evidence type="ECO:0000256" key="4">
    <source>
        <dbReference type="RuleBase" id="RU361267"/>
    </source>
</evidence>
<evidence type="ECO:0000256" key="2">
    <source>
        <dbReference type="ARBA" id="ARBA00022679"/>
    </source>
</evidence>
<dbReference type="CDD" id="cd07989">
    <property type="entry name" value="LPLAT_AGPAT-like"/>
    <property type="match status" value="1"/>
</dbReference>
<dbReference type="SUPFAM" id="SSF69593">
    <property type="entry name" value="Glycerol-3-phosphate (1)-acyltransferase"/>
    <property type="match status" value="1"/>
</dbReference>
<feature type="transmembrane region" description="Helical" evidence="5">
    <location>
        <begin position="12"/>
        <end position="29"/>
    </location>
</feature>
<comment type="catalytic activity">
    <reaction evidence="4">
        <text>a 1-acyl-sn-glycero-3-phosphate + an acyl-CoA = a 1,2-diacyl-sn-glycero-3-phosphate + CoA</text>
        <dbReference type="Rhea" id="RHEA:19709"/>
        <dbReference type="ChEBI" id="CHEBI:57287"/>
        <dbReference type="ChEBI" id="CHEBI:57970"/>
        <dbReference type="ChEBI" id="CHEBI:58342"/>
        <dbReference type="ChEBI" id="CHEBI:58608"/>
        <dbReference type="EC" id="2.3.1.51"/>
    </reaction>
</comment>
<dbReference type="AlphaFoldDB" id="A0A168JDN3"/>
<keyword evidence="8" id="KW-1185">Reference proteome</keyword>
<accession>A0A168JDN3</accession>
<dbReference type="NCBIfam" id="TIGR00530">
    <property type="entry name" value="AGP_acyltrn"/>
    <property type="match status" value="1"/>
</dbReference>
<comment type="similarity">
    <text evidence="1 4">Belongs to the 1-acyl-sn-glycerol-3-phosphate acyltransferase family.</text>
</comment>
<dbReference type="GO" id="GO:0016020">
    <property type="term" value="C:membrane"/>
    <property type="evidence" value="ECO:0007669"/>
    <property type="project" value="InterPro"/>
</dbReference>
<comment type="domain">
    <text evidence="4">The HXXXXD motif is essential for acyltransferase activity and may constitute the binding site for the phosphate moiety of the glycerol-3-phosphate.</text>
</comment>
<dbReference type="PANTHER" id="PTHR10434">
    <property type="entry name" value="1-ACYL-SN-GLYCEROL-3-PHOSPHATE ACYLTRANSFERASE"/>
    <property type="match status" value="1"/>
</dbReference>
<dbReference type="EC" id="2.3.1.51" evidence="4"/>